<keyword evidence="6" id="KW-1185">Reference proteome</keyword>
<feature type="domain" description="AB hydrolase-1" evidence="4">
    <location>
        <begin position="166"/>
        <end position="407"/>
    </location>
</feature>
<dbReference type="GO" id="GO:0034338">
    <property type="term" value="F:short-chain carboxylesterase activity"/>
    <property type="evidence" value="ECO:0007669"/>
    <property type="project" value="TreeGrafter"/>
</dbReference>
<proteinExistence type="inferred from homology"/>
<dbReference type="PANTHER" id="PTHR10794">
    <property type="entry name" value="ABHYDROLASE DOMAIN-CONTAINING PROTEIN"/>
    <property type="match status" value="1"/>
</dbReference>
<evidence type="ECO:0000313" key="5">
    <source>
        <dbReference type="EMBL" id="KAB1220683.1"/>
    </source>
</evidence>
<feature type="transmembrane region" description="Helical" evidence="3">
    <location>
        <begin position="550"/>
        <end position="575"/>
    </location>
</feature>
<evidence type="ECO:0000256" key="2">
    <source>
        <dbReference type="SAM" id="MobiDB-lite"/>
    </source>
</evidence>
<dbReference type="FunFam" id="3.40.50.1820:FF:000071">
    <property type="entry name" value="Embryogenesis-associated protein EMB8"/>
    <property type="match status" value="1"/>
</dbReference>
<dbReference type="Gene3D" id="3.40.50.1820">
    <property type="entry name" value="alpha/beta hydrolase"/>
    <property type="match status" value="1"/>
</dbReference>
<dbReference type="Proteomes" id="UP000516437">
    <property type="component" value="Chromosome 3"/>
</dbReference>
<dbReference type="OrthoDB" id="247542at2759"/>
<evidence type="ECO:0000256" key="1">
    <source>
        <dbReference type="ARBA" id="ARBA00010884"/>
    </source>
</evidence>
<dbReference type="SUPFAM" id="SSF53474">
    <property type="entry name" value="alpha/beta-Hydrolases"/>
    <property type="match status" value="1"/>
</dbReference>
<dbReference type="InterPro" id="IPR000073">
    <property type="entry name" value="AB_hydrolase_1"/>
</dbReference>
<dbReference type="EMBL" id="RXIC02000021">
    <property type="protein sequence ID" value="KAB1220683.1"/>
    <property type="molecule type" value="Genomic_DNA"/>
</dbReference>
<comment type="similarity">
    <text evidence="1">Belongs to the AB hydrolase superfamily. AB hydrolase 4 family.</text>
</comment>
<dbReference type="PANTHER" id="PTHR10794:SF63">
    <property type="entry name" value="ALPHA_BETA HYDROLASE 1, ISOFORM A"/>
    <property type="match status" value="1"/>
</dbReference>
<gene>
    <name evidence="5" type="ORF">CJ030_MR3G009367</name>
</gene>
<dbReference type="InterPro" id="IPR029058">
    <property type="entry name" value="AB_hydrolase_fold"/>
</dbReference>
<keyword evidence="3" id="KW-1133">Transmembrane helix</keyword>
<comment type="caution">
    <text evidence="5">The sequence shown here is derived from an EMBL/GenBank/DDBJ whole genome shotgun (WGS) entry which is preliminary data.</text>
</comment>
<name>A0A6A1W700_9ROSI</name>
<feature type="compositionally biased region" description="Basic and acidic residues" evidence="2">
    <location>
        <begin position="498"/>
        <end position="508"/>
    </location>
</feature>
<evidence type="ECO:0000313" key="6">
    <source>
        <dbReference type="Proteomes" id="UP000516437"/>
    </source>
</evidence>
<evidence type="ECO:0000256" key="3">
    <source>
        <dbReference type="SAM" id="Phobius"/>
    </source>
</evidence>
<dbReference type="InterPro" id="IPR050960">
    <property type="entry name" value="AB_hydrolase_4_sf"/>
</dbReference>
<dbReference type="GO" id="GO:0047372">
    <property type="term" value="F:monoacylglycerol lipase activity"/>
    <property type="evidence" value="ECO:0007669"/>
    <property type="project" value="TreeGrafter"/>
</dbReference>
<feature type="transmembrane region" description="Helical" evidence="3">
    <location>
        <begin position="20"/>
        <end position="48"/>
    </location>
</feature>
<dbReference type="Pfam" id="PF00561">
    <property type="entry name" value="Abhydrolase_1"/>
    <property type="match status" value="1"/>
</dbReference>
<feature type="region of interest" description="Disordered" evidence="2">
    <location>
        <begin position="476"/>
        <end position="508"/>
    </location>
</feature>
<evidence type="ECO:0000259" key="4">
    <source>
        <dbReference type="Pfam" id="PF00561"/>
    </source>
</evidence>
<keyword evidence="3" id="KW-0472">Membrane</keyword>
<organism evidence="5 6">
    <name type="scientific">Morella rubra</name>
    <name type="common">Chinese bayberry</name>
    <dbReference type="NCBI Taxonomy" id="262757"/>
    <lineage>
        <taxon>Eukaryota</taxon>
        <taxon>Viridiplantae</taxon>
        <taxon>Streptophyta</taxon>
        <taxon>Embryophyta</taxon>
        <taxon>Tracheophyta</taxon>
        <taxon>Spermatophyta</taxon>
        <taxon>Magnoliopsida</taxon>
        <taxon>eudicotyledons</taxon>
        <taxon>Gunneridae</taxon>
        <taxon>Pentapetalae</taxon>
        <taxon>rosids</taxon>
        <taxon>fabids</taxon>
        <taxon>Fagales</taxon>
        <taxon>Myricaceae</taxon>
        <taxon>Morella</taxon>
    </lineage>
</organism>
<protein>
    <submittedName>
        <fullName evidence="5">Embryogenesis-associated protein EMB8</fullName>
    </submittedName>
</protein>
<accession>A0A6A1W700</accession>
<dbReference type="AlphaFoldDB" id="A0A6A1W700"/>
<reference evidence="5 6" key="1">
    <citation type="journal article" date="2019" name="Plant Biotechnol. J.">
        <title>The red bayberry genome and genetic basis of sex determination.</title>
        <authorList>
            <person name="Jia H.M."/>
            <person name="Jia H.J."/>
            <person name="Cai Q.L."/>
            <person name="Wang Y."/>
            <person name="Zhao H.B."/>
            <person name="Yang W.F."/>
            <person name="Wang G.Y."/>
            <person name="Li Y.H."/>
            <person name="Zhan D.L."/>
            <person name="Shen Y.T."/>
            <person name="Niu Q.F."/>
            <person name="Chang L."/>
            <person name="Qiu J."/>
            <person name="Zhao L."/>
            <person name="Xie H.B."/>
            <person name="Fu W.Y."/>
            <person name="Jin J."/>
            <person name="Li X.W."/>
            <person name="Jiao Y."/>
            <person name="Zhou C.C."/>
            <person name="Tu T."/>
            <person name="Chai C.Y."/>
            <person name="Gao J.L."/>
            <person name="Fan L.J."/>
            <person name="van de Weg E."/>
            <person name="Wang J.Y."/>
            <person name="Gao Z.S."/>
        </authorList>
    </citation>
    <scope>NUCLEOTIDE SEQUENCE [LARGE SCALE GENOMIC DNA]</scope>
    <source>
        <tissue evidence="5">Leaves</tissue>
    </source>
</reference>
<sequence>MPSWDCSDLAGSSGNPYGLLLSALALIPLWHYLLGLLIAFVVFLYNFFEIHLLEDVLSGFRGYPVNLTYNPDSHIYDGIVSKCRVLHGRQLFNASDGGTIALDWLMSYDVLGYGSLSCGSASGSPVSTPLCRVSFETSRPLLSGSSVFSRGALHMNHSVSKSDTTPIMVVIPGLTSDSSSPYIKHLAFNTTKHGWNVVVSNHRGLGGVPVTSDWFYNAGWTEDTRVLINYLHKEYPKAPLFVVGLSIGANILVKYLGENGENIPVSGAVAICSPWDLLIGDRYIGRRLVQKLYDRNLASSLQNYAQLHQPLYSRLANWEGIIQSRSIRDFDKHATCLVGKFETVDTYYRRCSSANYVGNVSVPLLCISALDDPLCTAEAIPWDECRANKNIVLATTKHGGHLAFFEGLTGSGLWWVRAVLEFFDVLRSTPYMHVQKKVQNSGPNSSLDCAIDQGPYVNVADGMVAAMFNEQNRDDVVEESPELQENHTEEENNLVSNEKQDEHPTDVKNDVLPGIAETTKPVRSVHDAKQLDLISPVRRCLDLLSRQNRWSMWLLAYIAVVTSWPLVGSAIQIFFRKKLRNVFPAAFFRTLARK</sequence>
<keyword evidence="3" id="KW-0812">Transmembrane</keyword>